<proteinExistence type="predicted"/>
<dbReference type="EMBL" id="SEOQ01000110">
    <property type="protein sequence ID" value="TFY70305.1"/>
    <property type="molecule type" value="Genomic_DNA"/>
</dbReference>
<keyword evidence="3" id="KW-1185">Reference proteome</keyword>
<dbReference type="Proteomes" id="UP000298327">
    <property type="component" value="Unassembled WGS sequence"/>
</dbReference>
<protein>
    <submittedName>
        <fullName evidence="2">Uncharacterized protein</fullName>
    </submittedName>
</protein>
<organism evidence="2 3">
    <name type="scientific">Dentipellis fragilis</name>
    <dbReference type="NCBI Taxonomy" id="205917"/>
    <lineage>
        <taxon>Eukaryota</taxon>
        <taxon>Fungi</taxon>
        <taxon>Dikarya</taxon>
        <taxon>Basidiomycota</taxon>
        <taxon>Agaricomycotina</taxon>
        <taxon>Agaricomycetes</taxon>
        <taxon>Russulales</taxon>
        <taxon>Hericiaceae</taxon>
        <taxon>Dentipellis</taxon>
    </lineage>
</organism>
<evidence type="ECO:0000313" key="2">
    <source>
        <dbReference type="EMBL" id="TFY70305.1"/>
    </source>
</evidence>
<gene>
    <name evidence="2" type="ORF">EVG20_g2701</name>
</gene>
<accession>A0A4Y9Z6D4</accession>
<dbReference type="AlphaFoldDB" id="A0A4Y9Z6D4"/>
<sequence>MAERSKGELETDLFGSNTAGVTSRASPSSASRKMPKSNRSTPSNIPFSAFHPPHAGDTLHKRVPNRIGDSEHGKSNGCDPDERSAEGQEDRKAGNHLHPFERPRSCEVGTP</sequence>
<evidence type="ECO:0000313" key="3">
    <source>
        <dbReference type="Proteomes" id="UP000298327"/>
    </source>
</evidence>
<feature type="compositionally biased region" description="Polar residues" evidence="1">
    <location>
        <begin position="14"/>
        <end position="46"/>
    </location>
</feature>
<name>A0A4Y9Z6D4_9AGAM</name>
<feature type="compositionally biased region" description="Basic and acidic residues" evidence="1">
    <location>
        <begin position="68"/>
        <end position="105"/>
    </location>
</feature>
<comment type="caution">
    <text evidence="2">The sequence shown here is derived from an EMBL/GenBank/DDBJ whole genome shotgun (WGS) entry which is preliminary data.</text>
</comment>
<feature type="region of interest" description="Disordered" evidence="1">
    <location>
        <begin position="1"/>
        <end position="111"/>
    </location>
</feature>
<reference evidence="2 3" key="1">
    <citation type="submission" date="2019-02" db="EMBL/GenBank/DDBJ databases">
        <title>Genome sequencing of the rare red list fungi Dentipellis fragilis.</title>
        <authorList>
            <person name="Buettner E."/>
            <person name="Kellner H."/>
        </authorList>
    </citation>
    <scope>NUCLEOTIDE SEQUENCE [LARGE SCALE GENOMIC DNA]</scope>
    <source>
        <strain evidence="2 3">DSM 105465</strain>
    </source>
</reference>
<evidence type="ECO:0000256" key="1">
    <source>
        <dbReference type="SAM" id="MobiDB-lite"/>
    </source>
</evidence>